<dbReference type="Pfam" id="PF13662">
    <property type="entry name" value="Toprim_4"/>
    <property type="match status" value="1"/>
</dbReference>
<comment type="function">
    <text evidence="7">May play a role in DNA repair. It seems to be involved in an RecBC-independent recombinational process of DNA repair. It may act with RecF and RecO.</text>
</comment>
<dbReference type="SUPFAM" id="SSF111304">
    <property type="entry name" value="Recombination protein RecR"/>
    <property type="match status" value="1"/>
</dbReference>
<comment type="caution">
    <text evidence="9">The sequence shown here is derived from an EMBL/GenBank/DDBJ whole genome shotgun (WGS) entry which is preliminary data.</text>
</comment>
<dbReference type="Pfam" id="PF21176">
    <property type="entry name" value="RecR_HhH"/>
    <property type="match status" value="1"/>
</dbReference>
<evidence type="ECO:0000256" key="2">
    <source>
        <dbReference type="ARBA" id="ARBA00022763"/>
    </source>
</evidence>
<evidence type="ECO:0000259" key="8">
    <source>
        <dbReference type="PROSITE" id="PS50880"/>
    </source>
</evidence>
<keyword evidence="2 7" id="KW-0227">DNA damage</keyword>
<name>A0A1G2HV02_9BACT</name>
<dbReference type="STRING" id="1802205.A3C58_00510"/>
<dbReference type="InterPro" id="IPR006171">
    <property type="entry name" value="TOPRIM_dom"/>
</dbReference>
<dbReference type="NCBIfam" id="TIGR00615">
    <property type="entry name" value="recR"/>
    <property type="match status" value="1"/>
</dbReference>
<accession>A0A1G2HV02</accession>
<reference evidence="9 10" key="1">
    <citation type="journal article" date="2016" name="Nat. Commun.">
        <title>Thousands of microbial genomes shed light on interconnected biogeochemical processes in an aquifer system.</title>
        <authorList>
            <person name="Anantharaman K."/>
            <person name="Brown C.T."/>
            <person name="Hug L.A."/>
            <person name="Sharon I."/>
            <person name="Castelle C.J."/>
            <person name="Probst A.J."/>
            <person name="Thomas B.C."/>
            <person name="Singh A."/>
            <person name="Wilkins M.J."/>
            <person name="Karaoz U."/>
            <person name="Brodie E.L."/>
            <person name="Williams K.H."/>
            <person name="Hubbard S.S."/>
            <person name="Banfield J.F."/>
        </authorList>
    </citation>
    <scope>NUCLEOTIDE SEQUENCE [LARGE SCALE GENOMIC DNA]</scope>
</reference>
<dbReference type="InterPro" id="IPR034137">
    <property type="entry name" value="TOPRIM_RecR"/>
</dbReference>
<dbReference type="GO" id="GO:0006310">
    <property type="term" value="P:DNA recombination"/>
    <property type="evidence" value="ECO:0007669"/>
    <property type="project" value="UniProtKB-UniRule"/>
</dbReference>
<evidence type="ECO:0000256" key="6">
    <source>
        <dbReference type="ARBA" id="ARBA00023204"/>
    </source>
</evidence>
<dbReference type="Gene3D" id="1.10.8.420">
    <property type="entry name" value="RecR Domain 1"/>
    <property type="match status" value="1"/>
</dbReference>
<dbReference type="Proteomes" id="UP000178380">
    <property type="component" value="Unassembled WGS sequence"/>
</dbReference>
<keyword evidence="1 7" id="KW-0479">Metal-binding</keyword>
<keyword evidence="3 7" id="KW-0863">Zinc-finger</keyword>
<dbReference type="PANTHER" id="PTHR30446">
    <property type="entry name" value="RECOMBINATION PROTEIN RECR"/>
    <property type="match status" value="1"/>
</dbReference>
<dbReference type="HAMAP" id="MF_00017">
    <property type="entry name" value="RecR"/>
    <property type="match status" value="1"/>
</dbReference>
<dbReference type="Gene3D" id="3.40.1360.10">
    <property type="match status" value="1"/>
</dbReference>
<gene>
    <name evidence="7" type="primary">recR</name>
    <name evidence="9" type="ORF">A3C58_00510</name>
</gene>
<organism evidence="9 10">
    <name type="scientific">Candidatus Staskawiczbacteria bacterium RIFCSPHIGHO2_02_FULL_34_10</name>
    <dbReference type="NCBI Taxonomy" id="1802205"/>
    <lineage>
        <taxon>Bacteria</taxon>
        <taxon>Candidatus Staskawicziibacteriota</taxon>
    </lineage>
</organism>
<dbReference type="GO" id="GO:0008270">
    <property type="term" value="F:zinc ion binding"/>
    <property type="evidence" value="ECO:0007669"/>
    <property type="project" value="UniProtKB-KW"/>
</dbReference>
<evidence type="ECO:0000256" key="7">
    <source>
        <dbReference type="HAMAP-Rule" id="MF_00017"/>
    </source>
</evidence>
<evidence type="ECO:0000256" key="3">
    <source>
        <dbReference type="ARBA" id="ARBA00022771"/>
    </source>
</evidence>
<dbReference type="SMART" id="SM00493">
    <property type="entry name" value="TOPRIM"/>
    <property type="match status" value="1"/>
</dbReference>
<keyword evidence="5 7" id="KW-0233">DNA recombination</keyword>
<dbReference type="Pfam" id="PF21175">
    <property type="entry name" value="RecR_C"/>
    <property type="match status" value="1"/>
</dbReference>
<proteinExistence type="inferred from homology"/>
<sequence>MDSIKKLKDLFVKFPTIGSRTAGRFAFYLLHASKQEVDDLVKAMQELKNNVKLCAFCFNPHEPFNTHSTSSGQAAQGKGETNLCHICFDASRNKELLCIVEKETDLLSIENTKQYKGLYFILGGTLTLRKTDGANLRIEELKDRIKKSSFSEIIIALNPTPEGKSTSVLVERALKEVIVPTIFKITHLAQGLPVGGELEYADQETLESAFEGRK</sequence>
<keyword evidence="4 7" id="KW-0862">Zinc</keyword>
<evidence type="ECO:0000313" key="10">
    <source>
        <dbReference type="Proteomes" id="UP000178380"/>
    </source>
</evidence>
<evidence type="ECO:0000256" key="4">
    <source>
        <dbReference type="ARBA" id="ARBA00022833"/>
    </source>
</evidence>
<dbReference type="Gene3D" id="6.10.250.240">
    <property type="match status" value="1"/>
</dbReference>
<dbReference type="InterPro" id="IPR023627">
    <property type="entry name" value="Rcmb_RecR"/>
</dbReference>
<dbReference type="PANTHER" id="PTHR30446:SF0">
    <property type="entry name" value="RECOMBINATION PROTEIN RECR"/>
    <property type="match status" value="1"/>
</dbReference>
<comment type="similarity">
    <text evidence="7">Belongs to the RecR family.</text>
</comment>
<dbReference type="GO" id="GO:0006281">
    <property type="term" value="P:DNA repair"/>
    <property type="evidence" value="ECO:0007669"/>
    <property type="project" value="UniProtKB-UniRule"/>
</dbReference>
<dbReference type="AlphaFoldDB" id="A0A1G2HV02"/>
<evidence type="ECO:0000256" key="5">
    <source>
        <dbReference type="ARBA" id="ARBA00023172"/>
    </source>
</evidence>
<protein>
    <recommendedName>
        <fullName evidence="7">Recombination protein RecR</fullName>
    </recommendedName>
</protein>
<dbReference type="GO" id="GO:0003677">
    <property type="term" value="F:DNA binding"/>
    <property type="evidence" value="ECO:0007669"/>
    <property type="project" value="UniProtKB-UniRule"/>
</dbReference>
<evidence type="ECO:0000256" key="1">
    <source>
        <dbReference type="ARBA" id="ARBA00022723"/>
    </source>
</evidence>
<evidence type="ECO:0000313" key="9">
    <source>
        <dbReference type="EMBL" id="OGZ66030.1"/>
    </source>
</evidence>
<feature type="domain" description="Toprim" evidence="8">
    <location>
        <begin position="95"/>
        <end position="193"/>
    </location>
</feature>
<dbReference type="EMBL" id="MHOR01000036">
    <property type="protein sequence ID" value="OGZ66030.1"/>
    <property type="molecule type" value="Genomic_DNA"/>
</dbReference>
<dbReference type="InterPro" id="IPR000093">
    <property type="entry name" value="DNA_Rcmb_RecR"/>
</dbReference>
<dbReference type="CDD" id="cd01025">
    <property type="entry name" value="TOPRIM_recR"/>
    <property type="match status" value="1"/>
</dbReference>
<keyword evidence="6 7" id="KW-0234">DNA repair</keyword>
<dbReference type="PROSITE" id="PS50880">
    <property type="entry name" value="TOPRIM"/>
    <property type="match status" value="1"/>
</dbReference>
<comment type="caution">
    <text evidence="7">Lacks conserved residue(s) required for the propagation of feature annotation.</text>
</comment>